<proteinExistence type="predicted"/>
<feature type="transmembrane region" description="Helical" evidence="1">
    <location>
        <begin position="79"/>
        <end position="101"/>
    </location>
</feature>
<reference evidence="2" key="1">
    <citation type="journal article" date="2013" name="PLoS ONE">
        <title>Metagenomic insights into the carbohydrate-active enzymes carried by the microorganisms adhering to solid digesta in the rumen of cows.</title>
        <authorList>
            <person name="Wang L."/>
            <person name="Hatem A."/>
            <person name="Catalyurek U.V."/>
            <person name="Morrison M."/>
            <person name="Yu Z."/>
        </authorList>
    </citation>
    <scope>NUCLEOTIDE SEQUENCE</scope>
</reference>
<evidence type="ECO:0000256" key="1">
    <source>
        <dbReference type="SAM" id="Phobius"/>
    </source>
</evidence>
<keyword evidence="1" id="KW-0812">Transmembrane</keyword>
<keyword evidence="1" id="KW-1133">Transmembrane helix</keyword>
<sequence>MSKGNKTEVKKILGLIGIYIVIYVVCTAIFIALFHTPVLANMKVLMYRGIGLLILTGILSAIVMGIVRKFWKFVTVRDIIMVFVIFCCVNMVLFTLIPVTVERSVSVFMLSYMDENSEKTFTKEDIGEVFTAKYVNDYGAFDKRFDEQLVTGTIVDNGDGTYTITDEGRFIVTMFRGVSTMFNTDQRLVYPNEN</sequence>
<feature type="transmembrane region" description="Helical" evidence="1">
    <location>
        <begin position="46"/>
        <end position="67"/>
    </location>
</feature>
<keyword evidence="1" id="KW-0472">Membrane</keyword>
<feature type="transmembrane region" description="Helical" evidence="1">
    <location>
        <begin position="12"/>
        <end position="34"/>
    </location>
</feature>
<dbReference type="EMBL" id="KC246771">
    <property type="protein sequence ID" value="AHF23668.1"/>
    <property type="molecule type" value="Genomic_DNA"/>
</dbReference>
<accession>W0FGB7</accession>
<evidence type="ECO:0000313" key="2">
    <source>
        <dbReference type="EMBL" id="AHF23668.1"/>
    </source>
</evidence>
<dbReference type="AlphaFoldDB" id="W0FGB7"/>
<organism evidence="2">
    <name type="scientific">uncultured bacterium Contig1532b</name>
    <dbReference type="NCBI Taxonomy" id="1393450"/>
    <lineage>
        <taxon>Bacteria</taxon>
        <taxon>environmental samples</taxon>
    </lineage>
</organism>
<protein>
    <submittedName>
        <fullName evidence="2">Uncharacterized protein</fullName>
    </submittedName>
</protein>
<name>W0FGB7_9BACT</name>